<keyword evidence="9" id="KW-1185">Reference proteome</keyword>
<dbReference type="PANTHER" id="PTHR21143">
    <property type="entry name" value="INVERTEBRATE GUSTATORY RECEPTOR"/>
    <property type="match status" value="1"/>
</dbReference>
<evidence type="ECO:0000256" key="7">
    <source>
        <dbReference type="ARBA" id="ARBA00023224"/>
    </source>
</evidence>
<evidence type="ECO:0000256" key="6">
    <source>
        <dbReference type="ARBA" id="ARBA00023170"/>
    </source>
</evidence>
<feature type="transmembrane region" description="Helical" evidence="8">
    <location>
        <begin position="139"/>
        <end position="161"/>
    </location>
</feature>
<keyword evidence="3 8" id="KW-0812">Transmembrane</keyword>
<keyword evidence="2" id="KW-1003">Cell membrane</keyword>
<dbReference type="Pfam" id="PF08395">
    <property type="entry name" value="7tm_7"/>
    <property type="match status" value="1"/>
</dbReference>
<keyword evidence="5 8" id="KW-0472">Membrane</keyword>
<sequence>MPISVLIFKQFQFYNLMHVLKTKFDLINNKLSKFNRDTRFTSERRHIVTVRKSNSVSEVPLTDVPTASQKTDMLNEEPNVDLLQKLLTIYSNVSDGIDLVLRIFGWHLLFLTAVSFGVITVQSYNLFSLISHSLVIPTYHVVFIVSWILVQVMAFAVNILICGKTARMMDTTISILHKIRLSSNEAPNACVFYQILQIFSMEVLQRKRNFNAAGFFDMDYKLITSIIASATTYLVIIIQFHLTNIPDCHFPK</sequence>
<evidence type="ECO:0000313" key="9">
    <source>
        <dbReference type="Proteomes" id="UP001652620"/>
    </source>
</evidence>
<dbReference type="GO" id="GO:0043025">
    <property type="term" value="C:neuronal cell body"/>
    <property type="evidence" value="ECO:0007669"/>
    <property type="project" value="TreeGrafter"/>
</dbReference>
<dbReference type="InterPro" id="IPR013604">
    <property type="entry name" value="7TM_chemorcpt"/>
</dbReference>
<reference evidence="10" key="1">
    <citation type="submission" date="2025-08" db="UniProtKB">
        <authorList>
            <consortium name="RefSeq"/>
        </authorList>
    </citation>
    <scope>IDENTIFICATION</scope>
    <source>
        <tissue evidence="10">Adult</tissue>
    </source>
</reference>
<dbReference type="GO" id="GO:0007635">
    <property type="term" value="P:chemosensory behavior"/>
    <property type="evidence" value="ECO:0007669"/>
    <property type="project" value="TreeGrafter"/>
</dbReference>
<feature type="transmembrane region" description="Helical" evidence="8">
    <location>
        <begin position="99"/>
        <end position="119"/>
    </location>
</feature>
<evidence type="ECO:0000313" key="10">
    <source>
        <dbReference type="RefSeq" id="XP_011209756.4"/>
    </source>
</evidence>
<evidence type="ECO:0000256" key="8">
    <source>
        <dbReference type="SAM" id="Phobius"/>
    </source>
</evidence>
<evidence type="ECO:0000256" key="2">
    <source>
        <dbReference type="ARBA" id="ARBA00022475"/>
    </source>
</evidence>
<keyword evidence="7" id="KW-0807">Transducer</keyword>
<dbReference type="InParanoid" id="A0A6I9VB30"/>
<dbReference type="GO" id="GO:0030425">
    <property type="term" value="C:dendrite"/>
    <property type="evidence" value="ECO:0007669"/>
    <property type="project" value="TreeGrafter"/>
</dbReference>
<comment type="subcellular location">
    <subcellularLocation>
        <location evidence="1">Cell membrane</location>
        <topology evidence="1">Multi-pass membrane protein</topology>
    </subcellularLocation>
</comment>
<dbReference type="GO" id="GO:0030424">
    <property type="term" value="C:axon"/>
    <property type="evidence" value="ECO:0007669"/>
    <property type="project" value="TreeGrafter"/>
</dbReference>
<organism evidence="9 10">
    <name type="scientific">Bactrocera dorsalis</name>
    <name type="common">Oriental fruit fly</name>
    <name type="synonym">Dacus dorsalis</name>
    <dbReference type="NCBI Taxonomy" id="27457"/>
    <lineage>
        <taxon>Eukaryota</taxon>
        <taxon>Metazoa</taxon>
        <taxon>Ecdysozoa</taxon>
        <taxon>Arthropoda</taxon>
        <taxon>Hexapoda</taxon>
        <taxon>Insecta</taxon>
        <taxon>Pterygota</taxon>
        <taxon>Neoptera</taxon>
        <taxon>Endopterygota</taxon>
        <taxon>Diptera</taxon>
        <taxon>Brachycera</taxon>
        <taxon>Muscomorpha</taxon>
        <taxon>Tephritoidea</taxon>
        <taxon>Tephritidae</taxon>
        <taxon>Bactrocera</taxon>
        <taxon>Bactrocera</taxon>
    </lineage>
</organism>
<dbReference type="KEGG" id="bdr:105230597"/>
<keyword evidence="6 10" id="KW-0675">Receptor</keyword>
<dbReference type="GO" id="GO:0005886">
    <property type="term" value="C:plasma membrane"/>
    <property type="evidence" value="ECO:0007669"/>
    <property type="project" value="UniProtKB-SubCell"/>
</dbReference>
<dbReference type="PANTHER" id="PTHR21143:SF104">
    <property type="entry name" value="GUSTATORY RECEPTOR 8A-RELATED"/>
    <property type="match status" value="1"/>
</dbReference>
<protein>
    <submittedName>
        <fullName evidence="10">Gustatory receptor 2a</fullName>
    </submittedName>
</protein>
<accession>A0A6I9VB30</accession>
<dbReference type="GO" id="GO:0008049">
    <property type="term" value="P:male courtship behavior"/>
    <property type="evidence" value="ECO:0007669"/>
    <property type="project" value="TreeGrafter"/>
</dbReference>
<dbReference type="OrthoDB" id="6366728at2759"/>
<evidence type="ECO:0000256" key="3">
    <source>
        <dbReference type="ARBA" id="ARBA00022692"/>
    </source>
</evidence>
<keyword evidence="4 8" id="KW-1133">Transmembrane helix</keyword>
<evidence type="ECO:0000256" key="5">
    <source>
        <dbReference type="ARBA" id="ARBA00023136"/>
    </source>
</evidence>
<proteinExistence type="predicted"/>
<dbReference type="GeneID" id="105230597"/>
<evidence type="ECO:0000256" key="1">
    <source>
        <dbReference type="ARBA" id="ARBA00004651"/>
    </source>
</evidence>
<dbReference type="GO" id="GO:0007165">
    <property type="term" value="P:signal transduction"/>
    <property type="evidence" value="ECO:0007669"/>
    <property type="project" value="UniProtKB-KW"/>
</dbReference>
<dbReference type="AlphaFoldDB" id="A0A6I9VB30"/>
<evidence type="ECO:0000256" key="4">
    <source>
        <dbReference type="ARBA" id="ARBA00022989"/>
    </source>
</evidence>
<dbReference type="RefSeq" id="XP_011209756.4">
    <property type="nucleotide sequence ID" value="XM_011211454.4"/>
</dbReference>
<name>A0A6I9VB30_BACDO</name>
<dbReference type="GO" id="GO:0050909">
    <property type="term" value="P:sensory perception of taste"/>
    <property type="evidence" value="ECO:0007669"/>
    <property type="project" value="InterPro"/>
</dbReference>
<feature type="transmembrane region" description="Helical" evidence="8">
    <location>
        <begin position="222"/>
        <end position="242"/>
    </location>
</feature>
<gene>
    <name evidence="10" type="primary">LOC105230597</name>
</gene>
<dbReference type="Proteomes" id="UP001652620">
    <property type="component" value="Unplaced"/>
</dbReference>